<reference evidence="3" key="1">
    <citation type="submission" date="2017-02" db="EMBL/GenBank/DDBJ databases">
        <authorList>
            <person name="Varghese N."/>
            <person name="Submissions S."/>
        </authorList>
    </citation>
    <scope>NUCLEOTIDE SEQUENCE [LARGE SCALE GENOMIC DNA]</scope>
    <source>
        <strain evidence="3">DSM 22224</strain>
    </source>
</reference>
<sequence>MKKISKYLFLAAGIVFFMSACDKEDTLSTEDFQEYEPQGRTKYIITATPVGTTGIADYLLTADNVSSGSISTAGNGKEQDGSYRYYLTHKGRFFSLLYGQGNPGDVTTYRLTQEGKLVMTRFFQAETVQVLAKVQDELLLMKVPRSGNENASFYRIDALKSRVNGEKQVNIVQLAANGERAHFTWATQVGNKVFAPYMSIKGCCGDAFGTAYPDSSWIAVFSYPDLTLEKVIRDNRTSFIGNYFNNGLAVTEKGDVYGYSPASAKNGSKYTSTKPSAIVRILAGTTGFDKTYFFNVQEKSGGYHISSQMYLANNKMLLMMYDKPGAFNGNLKLAIVDVANQTFEWVKGAPAEIISTSAPYNNNTLSDDGKTAFIGLNTPSGNWIYKIDIASGTFAPGMKVEGGTITAITKMVY</sequence>
<evidence type="ECO:0000313" key="2">
    <source>
        <dbReference type="EMBL" id="SJZ61858.1"/>
    </source>
</evidence>
<dbReference type="EMBL" id="FUWZ01000001">
    <property type="protein sequence ID" value="SJZ61858.1"/>
    <property type="molecule type" value="Genomic_DNA"/>
</dbReference>
<keyword evidence="1" id="KW-0732">Signal</keyword>
<feature type="chain" id="PRO_5012029640" description="DUF4374 domain-containing protein" evidence="1">
    <location>
        <begin position="21"/>
        <end position="413"/>
    </location>
</feature>
<evidence type="ECO:0000313" key="3">
    <source>
        <dbReference type="Proteomes" id="UP000190367"/>
    </source>
</evidence>
<protein>
    <recommendedName>
        <fullName evidence="4">DUF4374 domain-containing protein</fullName>
    </recommendedName>
</protein>
<proteinExistence type="predicted"/>
<dbReference type="RefSeq" id="WP_078667567.1">
    <property type="nucleotide sequence ID" value="NZ_FUWZ01000001.1"/>
</dbReference>
<dbReference type="Pfam" id="PF14298">
    <property type="entry name" value="DUF4374"/>
    <property type="match status" value="2"/>
</dbReference>
<accession>A0A1T4M503</accession>
<feature type="signal peptide" evidence="1">
    <location>
        <begin position="1"/>
        <end position="20"/>
    </location>
</feature>
<dbReference type="Proteomes" id="UP000190367">
    <property type="component" value="Unassembled WGS sequence"/>
</dbReference>
<dbReference type="AlphaFoldDB" id="A0A1T4M503"/>
<dbReference type="PROSITE" id="PS51257">
    <property type="entry name" value="PROKAR_LIPOPROTEIN"/>
    <property type="match status" value="1"/>
</dbReference>
<dbReference type="STRING" id="634771.SAMN04488128_101934"/>
<gene>
    <name evidence="2" type="ORF">SAMN04488128_101934</name>
</gene>
<keyword evidence="3" id="KW-1185">Reference proteome</keyword>
<evidence type="ECO:0008006" key="4">
    <source>
        <dbReference type="Google" id="ProtNLM"/>
    </source>
</evidence>
<dbReference type="InterPro" id="IPR025401">
    <property type="entry name" value="DUF4374"/>
</dbReference>
<evidence type="ECO:0000256" key="1">
    <source>
        <dbReference type="SAM" id="SignalP"/>
    </source>
</evidence>
<organism evidence="2 3">
    <name type="scientific">Chitinophaga eiseniae</name>
    <dbReference type="NCBI Taxonomy" id="634771"/>
    <lineage>
        <taxon>Bacteria</taxon>
        <taxon>Pseudomonadati</taxon>
        <taxon>Bacteroidota</taxon>
        <taxon>Chitinophagia</taxon>
        <taxon>Chitinophagales</taxon>
        <taxon>Chitinophagaceae</taxon>
        <taxon>Chitinophaga</taxon>
    </lineage>
</organism>
<name>A0A1T4M503_9BACT</name>